<protein>
    <recommendedName>
        <fullName evidence="4">MROH9 protein</fullName>
    </recommendedName>
</protein>
<organism evidence="1">
    <name type="scientific">Lamprotornis superbus</name>
    <dbReference type="NCBI Taxonomy" id="245042"/>
    <lineage>
        <taxon>Eukaryota</taxon>
        <taxon>Metazoa</taxon>
        <taxon>Chordata</taxon>
        <taxon>Craniata</taxon>
        <taxon>Vertebrata</taxon>
        <taxon>Euteleostomi</taxon>
        <taxon>Archelosauria</taxon>
        <taxon>Archosauria</taxon>
        <taxon>Dinosauria</taxon>
        <taxon>Saurischia</taxon>
        <taxon>Theropoda</taxon>
        <taxon>Coelurosauria</taxon>
        <taxon>Aves</taxon>
        <taxon>Neognathae</taxon>
        <taxon>Neoaves</taxon>
        <taxon>Telluraves</taxon>
        <taxon>Australaves</taxon>
        <taxon>Passeriformes</taxon>
        <taxon>Sturnidae</taxon>
        <taxon>Lamprotornis</taxon>
    </lineage>
</organism>
<evidence type="ECO:0000313" key="2">
    <source>
        <dbReference type="EMBL" id="KAI1236947.1"/>
    </source>
</evidence>
<dbReference type="Proteomes" id="UP000618051">
    <property type="component" value="Unassembled WGS sequence"/>
</dbReference>
<dbReference type="AlphaFoldDB" id="A0A835NGV9"/>
<dbReference type="EMBL" id="JADDUC020000008">
    <property type="protein sequence ID" value="KAI1236947.1"/>
    <property type="molecule type" value="Genomic_DNA"/>
</dbReference>
<dbReference type="OrthoDB" id="9421177at2759"/>
<name>A0A835NGV9_9PASS</name>
<comment type="caution">
    <text evidence="1">The sequence shown here is derived from an EMBL/GenBank/DDBJ whole genome shotgun (WGS) entry which is preliminary data.</text>
</comment>
<keyword evidence="3" id="KW-1185">Reference proteome</keyword>
<evidence type="ECO:0000313" key="1">
    <source>
        <dbReference type="EMBL" id="KAG0114895.1"/>
    </source>
</evidence>
<feature type="non-terminal residue" evidence="1">
    <location>
        <position position="1"/>
    </location>
</feature>
<reference evidence="2 3" key="2">
    <citation type="journal article" date="2021" name="J. Hered.">
        <title>Feather Gene Expression Elucidates the Developmental Basis of Plumage Iridescence in African Starlings.</title>
        <authorList>
            <person name="Rubenstein D.R."/>
            <person name="Corvelo A."/>
            <person name="MacManes M.D."/>
            <person name="Maia R."/>
            <person name="Narzisi G."/>
            <person name="Rousaki A."/>
            <person name="Vandenabeele P."/>
            <person name="Shawkey M.D."/>
            <person name="Solomon J."/>
        </authorList>
    </citation>
    <scope>NUCLEOTIDE SEQUENCE [LARGE SCALE GENOMIC DNA]</scope>
    <source>
        <strain evidence="2">SS15</strain>
    </source>
</reference>
<accession>A0A835NGV9</accession>
<gene>
    <name evidence="2" type="ORF">IHE44_0014165</name>
    <name evidence="1" type="ORF">IHE44_007049</name>
</gene>
<sequence length="144" mass="16622">MVLAATIMWRTIATSEMAVEKVLPTLLCVMEDWPLHRTSTSDRDDMEIFALAASRVIWEILRLPWCPEPFTESFPRVLLALLFQVFFSTEQVSEEVDNFWRECRKDHHLPASINRFSMPVPELCHALVARASAPSVTWPLFCTQ</sequence>
<evidence type="ECO:0000313" key="3">
    <source>
        <dbReference type="Proteomes" id="UP000618051"/>
    </source>
</evidence>
<reference evidence="2" key="3">
    <citation type="submission" date="2022-01" db="EMBL/GenBank/DDBJ databases">
        <authorList>
            <person name="Rubenstein D.R."/>
        </authorList>
    </citation>
    <scope>NUCLEOTIDE SEQUENCE</scope>
    <source>
        <strain evidence="2">SS15</strain>
        <tissue evidence="2">Liver</tissue>
    </source>
</reference>
<dbReference type="EMBL" id="JADDUC010000251">
    <property type="protein sequence ID" value="KAG0114895.1"/>
    <property type="molecule type" value="Genomic_DNA"/>
</dbReference>
<proteinExistence type="predicted"/>
<evidence type="ECO:0008006" key="4">
    <source>
        <dbReference type="Google" id="ProtNLM"/>
    </source>
</evidence>
<reference evidence="1" key="1">
    <citation type="submission" date="2020-10" db="EMBL/GenBank/DDBJ databases">
        <title>Feather gene expression reveals the developmental basis of iridescence in African starlings.</title>
        <authorList>
            <person name="Rubenstein D.R."/>
        </authorList>
    </citation>
    <scope>NUCLEOTIDE SEQUENCE</scope>
    <source>
        <strain evidence="1">SS15</strain>
        <tissue evidence="1">Liver</tissue>
    </source>
</reference>